<reference evidence="1 2" key="1">
    <citation type="submission" date="2017-01" db="EMBL/GenBank/DDBJ databases">
        <title>The recent genome duplication of the halophilic yeast Hortaea werneckii: insights from long-read sequencing.</title>
        <authorList>
            <person name="Sinha S."/>
            <person name="Flibotte S."/>
            <person name="Neira M."/>
            <person name="Lenassi M."/>
            <person name="Gostincar C."/>
            <person name="Stajich J.E."/>
            <person name="Nislow C.E."/>
        </authorList>
    </citation>
    <scope>NUCLEOTIDE SEQUENCE [LARGE SCALE GENOMIC DNA]</scope>
    <source>
        <strain evidence="1 2">EXF-2000</strain>
    </source>
</reference>
<name>A0A1Z5TK14_HORWE</name>
<accession>A0A1Z5TK14</accession>
<organism evidence="1 2">
    <name type="scientific">Hortaea werneckii EXF-2000</name>
    <dbReference type="NCBI Taxonomy" id="1157616"/>
    <lineage>
        <taxon>Eukaryota</taxon>
        <taxon>Fungi</taxon>
        <taxon>Dikarya</taxon>
        <taxon>Ascomycota</taxon>
        <taxon>Pezizomycotina</taxon>
        <taxon>Dothideomycetes</taxon>
        <taxon>Dothideomycetidae</taxon>
        <taxon>Mycosphaerellales</taxon>
        <taxon>Teratosphaeriaceae</taxon>
        <taxon>Hortaea</taxon>
    </lineage>
</organism>
<comment type="caution">
    <text evidence="1">The sequence shown here is derived from an EMBL/GenBank/DDBJ whole genome shotgun (WGS) entry which is preliminary data.</text>
</comment>
<dbReference type="OrthoDB" id="5391496at2759"/>
<gene>
    <name evidence="1" type="ORF">BTJ68_03500</name>
</gene>
<evidence type="ECO:0000313" key="2">
    <source>
        <dbReference type="Proteomes" id="UP000194280"/>
    </source>
</evidence>
<dbReference type="InParanoid" id="A0A1Z5TK14"/>
<dbReference type="Proteomes" id="UP000194280">
    <property type="component" value="Unassembled WGS sequence"/>
</dbReference>
<dbReference type="EMBL" id="MUNK01000032">
    <property type="protein sequence ID" value="OTA36363.1"/>
    <property type="molecule type" value="Genomic_DNA"/>
</dbReference>
<dbReference type="AlphaFoldDB" id="A0A1Z5TK14"/>
<dbReference type="VEuPathDB" id="FungiDB:BTJ68_03500"/>
<keyword evidence="2" id="KW-1185">Reference proteome</keyword>
<evidence type="ECO:0000313" key="1">
    <source>
        <dbReference type="EMBL" id="OTA36363.1"/>
    </source>
</evidence>
<protein>
    <submittedName>
        <fullName evidence="1">Uncharacterized protein</fullName>
    </submittedName>
</protein>
<sequence length="261" mass="28682">MAAQTPLVLEDASLTEFVRYILDHHEGPSILVVGGTKEDFLAAFRGNAERQVSSNEPQVTRSESPSVTHDHFATHRAASSQDAWTAPTLRMLAASRTVKVVFCPDITHLRAYLATHAGQPYGKHLKTIPHSKRVLALLNIVALHRPTSAFSAQGLNRTFSAAVEAACVSNSRLVIAECDDHASKHQRDLDTFVDTIEPAVRDAAQQLTRSVWDEEVSILNVTTKSFGAGERGWVGRTVRVRDGAGRWCHFERLPRDLSAGQ</sequence>
<proteinExistence type="predicted"/>